<accession>A0AAD4DYQ0</accession>
<name>A0AAD4DYQ0_9AGAM</name>
<dbReference type="EMBL" id="JABBWK010000054">
    <property type="protein sequence ID" value="KAG1896573.1"/>
    <property type="molecule type" value="Genomic_DNA"/>
</dbReference>
<evidence type="ECO:0008006" key="3">
    <source>
        <dbReference type="Google" id="ProtNLM"/>
    </source>
</evidence>
<evidence type="ECO:0000313" key="2">
    <source>
        <dbReference type="Proteomes" id="UP001195769"/>
    </source>
</evidence>
<dbReference type="InterPro" id="IPR036514">
    <property type="entry name" value="SGNH_hydro_sf"/>
</dbReference>
<comment type="caution">
    <text evidence="1">The sequence shown here is derived from an EMBL/GenBank/DDBJ whole genome shotgun (WGS) entry which is preliminary data.</text>
</comment>
<dbReference type="Proteomes" id="UP001195769">
    <property type="component" value="Unassembled WGS sequence"/>
</dbReference>
<reference evidence="1" key="1">
    <citation type="journal article" date="2020" name="New Phytol.">
        <title>Comparative genomics reveals dynamic genome evolution in host specialist ectomycorrhizal fungi.</title>
        <authorList>
            <person name="Lofgren L.A."/>
            <person name="Nguyen N.H."/>
            <person name="Vilgalys R."/>
            <person name="Ruytinx J."/>
            <person name="Liao H.L."/>
            <person name="Branco S."/>
            <person name="Kuo A."/>
            <person name="LaButti K."/>
            <person name="Lipzen A."/>
            <person name="Andreopoulos W."/>
            <person name="Pangilinan J."/>
            <person name="Riley R."/>
            <person name="Hundley H."/>
            <person name="Na H."/>
            <person name="Barry K."/>
            <person name="Grigoriev I.V."/>
            <person name="Stajich J.E."/>
            <person name="Kennedy P.G."/>
        </authorList>
    </citation>
    <scope>NUCLEOTIDE SEQUENCE</scope>
    <source>
        <strain evidence="1">FC203</strain>
    </source>
</reference>
<dbReference type="Gene3D" id="3.40.50.1110">
    <property type="entry name" value="SGNH hydrolase"/>
    <property type="match status" value="1"/>
</dbReference>
<keyword evidence="2" id="KW-1185">Reference proteome</keyword>
<dbReference type="RefSeq" id="XP_041222149.1">
    <property type="nucleotide sequence ID" value="XM_041362566.1"/>
</dbReference>
<dbReference type="AlphaFoldDB" id="A0AAD4DYQ0"/>
<sequence length="320" mass="34757">MMYSVLLFPISPLYGVLALLFRILSTFLAPSTSIDPNDGIHLAVSPQCGPLSGTASDFNAGLNLPQFKTIVAFGDSFTDGGRHDGGPLEPAVMIPPDVFAGGRSTNGPVWVEGIASGIGARVMDYAWSSAVTNISLWPSNPYPRDFIMQTTTFINQSNNLDPETTLYAVFFGINDWGDSFVDGNHLPEAAQDMLAQIALLASPPTNARNFLITDAYGRGTHNARGEAWLQSIFDGLVAFRSQDPPLNLAFVNFATIWDGVLGSDPGYKAFGYTNPGACYIDGNACDDPEHYFCWFDGHPSKQTHRIMADYVEEVLTHCRV</sequence>
<dbReference type="SUPFAM" id="SSF52266">
    <property type="entry name" value="SGNH hydrolase"/>
    <property type="match status" value="1"/>
</dbReference>
<gene>
    <name evidence="1" type="ORF">F5891DRAFT_1053222</name>
</gene>
<dbReference type="GeneID" id="64656864"/>
<organism evidence="1 2">
    <name type="scientific">Suillus fuscotomentosus</name>
    <dbReference type="NCBI Taxonomy" id="1912939"/>
    <lineage>
        <taxon>Eukaryota</taxon>
        <taxon>Fungi</taxon>
        <taxon>Dikarya</taxon>
        <taxon>Basidiomycota</taxon>
        <taxon>Agaricomycotina</taxon>
        <taxon>Agaricomycetes</taxon>
        <taxon>Agaricomycetidae</taxon>
        <taxon>Boletales</taxon>
        <taxon>Suillineae</taxon>
        <taxon>Suillaceae</taxon>
        <taxon>Suillus</taxon>
    </lineage>
</organism>
<protein>
    <recommendedName>
        <fullName evidence="3">Carbohydrate esterase family 16 protein</fullName>
    </recommendedName>
</protein>
<dbReference type="Pfam" id="PF00657">
    <property type="entry name" value="Lipase_GDSL"/>
    <property type="match status" value="1"/>
</dbReference>
<evidence type="ECO:0000313" key="1">
    <source>
        <dbReference type="EMBL" id="KAG1896573.1"/>
    </source>
</evidence>
<proteinExistence type="predicted"/>
<dbReference type="InterPro" id="IPR001087">
    <property type="entry name" value="GDSL"/>
</dbReference>
<dbReference type="GO" id="GO:0016788">
    <property type="term" value="F:hydrolase activity, acting on ester bonds"/>
    <property type="evidence" value="ECO:0007669"/>
    <property type="project" value="InterPro"/>
</dbReference>